<protein>
    <submittedName>
        <fullName evidence="5">Zf-HC2 domain-containing protein</fullName>
    </submittedName>
</protein>
<feature type="region of interest" description="Disordered" evidence="3">
    <location>
        <begin position="207"/>
        <end position="249"/>
    </location>
</feature>
<organism evidence="5 6">
    <name type="scientific">Saccharopolyspora mangrovi</name>
    <dbReference type="NCBI Taxonomy" id="3082379"/>
    <lineage>
        <taxon>Bacteria</taxon>
        <taxon>Bacillati</taxon>
        <taxon>Actinomycetota</taxon>
        <taxon>Actinomycetes</taxon>
        <taxon>Pseudonocardiales</taxon>
        <taxon>Pseudonocardiaceae</taxon>
        <taxon>Saccharopolyspora</taxon>
    </lineage>
</organism>
<dbReference type="InterPro" id="IPR041916">
    <property type="entry name" value="Anti_sigma_zinc_sf"/>
</dbReference>
<dbReference type="InterPro" id="IPR027383">
    <property type="entry name" value="Znf_put"/>
</dbReference>
<gene>
    <name evidence="5" type="ORF">R4I43_01155</name>
</gene>
<keyword evidence="2" id="KW-0804">Transcription</keyword>
<name>A0ABU6A3Q6_9PSEU</name>
<accession>A0ABU6A3Q6</accession>
<evidence type="ECO:0000256" key="1">
    <source>
        <dbReference type="ARBA" id="ARBA00023015"/>
    </source>
</evidence>
<feature type="compositionally biased region" description="Polar residues" evidence="3">
    <location>
        <begin position="118"/>
        <end position="130"/>
    </location>
</feature>
<evidence type="ECO:0000256" key="2">
    <source>
        <dbReference type="ARBA" id="ARBA00023163"/>
    </source>
</evidence>
<reference evidence="5 6" key="1">
    <citation type="submission" date="2023-10" db="EMBL/GenBank/DDBJ databases">
        <title>Saccharopolyspora sp. nov., isolated from mangrove soil.</title>
        <authorList>
            <person name="Lu Y."/>
            <person name="Liu W."/>
        </authorList>
    </citation>
    <scope>NUCLEOTIDE SEQUENCE [LARGE SCALE GENOMIC DNA]</scope>
    <source>
        <strain evidence="5 6">S2-29</strain>
    </source>
</reference>
<keyword evidence="6" id="KW-1185">Reference proteome</keyword>
<keyword evidence="1" id="KW-0805">Transcription regulation</keyword>
<dbReference type="Pfam" id="PF13490">
    <property type="entry name" value="zf-HC2"/>
    <property type="match status" value="1"/>
</dbReference>
<dbReference type="Proteomes" id="UP001327093">
    <property type="component" value="Unassembled WGS sequence"/>
</dbReference>
<evidence type="ECO:0000313" key="5">
    <source>
        <dbReference type="EMBL" id="MEB3365999.1"/>
    </source>
</evidence>
<feature type="compositionally biased region" description="Low complexity" evidence="3">
    <location>
        <begin position="231"/>
        <end position="249"/>
    </location>
</feature>
<feature type="region of interest" description="Disordered" evidence="3">
    <location>
        <begin position="111"/>
        <end position="149"/>
    </location>
</feature>
<evidence type="ECO:0000313" key="6">
    <source>
        <dbReference type="Proteomes" id="UP001327093"/>
    </source>
</evidence>
<comment type="caution">
    <text evidence="5">The sequence shown here is derived from an EMBL/GenBank/DDBJ whole genome shotgun (WGS) entry which is preliminary data.</text>
</comment>
<sequence>MTVLRGWGLPEQHLALDALVAFVDGELSPSAHDRAVAHLAGCPACAADAAAQRQARAAVRAADTPSVSPQLLQALQAIPSSAELPAQPENLALTSDGQLVTVSRPNRVKRFGGGPVLGSSTPLGGSQQPLGSAVVSYDDAPEDSADRRVARRTKQGAGVVFSGLVLGALAFMNVPITDEDGQPLPGAPVPLPGGAFTNAVIPAAGSAALPSETAPVSKSAPAAPPVPSTPPSAATTPSAAAATSSPPSE</sequence>
<dbReference type="Gene3D" id="1.10.10.1320">
    <property type="entry name" value="Anti-sigma factor, zinc-finger domain"/>
    <property type="match status" value="1"/>
</dbReference>
<evidence type="ECO:0000259" key="4">
    <source>
        <dbReference type="Pfam" id="PF13490"/>
    </source>
</evidence>
<proteinExistence type="predicted"/>
<dbReference type="RefSeq" id="WP_324263579.1">
    <property type="nucleotide sequence ID" value="NZ_JAWLNX010000001.1"/>
</dbReference>
<evidence type="ECO:0000256" key="3">
    <source>
        <dbReference type="SAM" id="MobiDB-lite"/>
    </source>
</evidence>
<feature type="domain" description="Putative zinc-finger" evidence="4">
    <location>
        <begin position="15"/>
        <end position="46"/>
    </location>
</feature>
<dbReference type="EMBL" id="JAWLNX010000001">
    <property type="protein sequence ID" value="MEB3365999.1"/>
    <property type="molecule type" value="Genomic_DNA"/>
</dbReference>